<evidence type="ECO:0000256" key="3">
    <source>
        <dbReference type="ARBA" id="ARBA00004980"/>
    </source>
</evidence>
<dbReference type="SUPFAM" id="SSF52922">
    <property type="entry name" value="TK C-terminal domain-like"/>
    <property type="match status" value="1"/>
</dbReference>
<keyword evidence="11" id="KW-0786">Thiamine pyrophosphate</keyword>
<keyword evidence="8" id="KW-0479">Metal-binding</keyword>
<reference evidence="14" key="1">
    <citation type="submission" date="2020-05" db="EMBL/GenBank/DDBJ databases">
        <authorList>
            <person name="Chiriac C."/>
            <person name="Salcher M."/>
            <person name="Ghai R."/>
            <person name="Kavagutti S V."/>
        </authorList>
    </citation>
    <scope>NUCLEOTIDE SEQUENCE</scope>
</reference>
<dbReference type="GO" id="GO:0046872">
    <property type="term" value="F:metal ion binding"/>
    <property type="evidence" value="ECO:0007669"/>
    <property type="project" value="UniProtKB-KW"/>
</dbReference>
<dbReference type="Gene3D" id="3.40.50.970">
    <property type="match status" value="2"/>
</dbReference>
<comment type="cofactor">
    <cofactor evidence="2">
        <name>thiamine diphosphate</name>
        <dbReference type="ChEBI" id="CHEBI:58937"/>
    </cofactor>
</comment>
<sequence>MLLPSINSPEDIKHLSYTELDDLAAEIREFVISAVTKTGGHLGSNLGVVELTLALHRIFSSPRDVVLWDTGHQTYVHKLLTGRREGFERLRKRDGISGYPNRAESEHDWIESSHASTALSYAHGLSVALQQRGELVGHGGDRRIVAVVGDGSLTGGMTFEALNNLGHHNQRVVIILNDNGRSYAPTVSKLSESLTQLRLNQTYVSTTNRLRETLRKIPGLGRLAYLGFHGVTSVVREMVTPHTFFENLGVRYVGPIDGHDIPSIESALTNAAEWDGPIVVHLLTEKGRGYAPAISDTQKLHDYKIPPKLDDDEVPVVSFTESFSRALVSEARNDSRIVALTAAMAGPTGLMQFQQQFPARFFDVGIAEQHEMTTAAGMAMGGLKPVVCVYSTFFSRAFDQANLDVGLLGLPVVMVFDRAGITGDDGPSHHGILDMALCLAIPGVTIFAPSSIEEVPVMLASALALDTPTAIRFPKTTPRHIDGQAGTGLNSRKIKQGDGSLCVVAVGKMVGHAFEALEEMGMDASRVTLFDARVIPPDPAMITEALTHKRVLTIEDGVQHGGAGALILARLRTQAQAMGVPVPTSRILGVPRAFLQHNTPDALLAEIGLDIAGVRQAMQHFLNDVPAIELELPLAPRPTFL</sequence>
<name>A0A6J6W1T2_9ZZZZ</name>
<evidence type="ECO:0000256" key="9">
    <source>
        <dbReference type="ARBA" id="ARBA00022842"/>
    </source>
</evidence>
<keyword evidence="10" id="KW-0784">Thiamine biosynthesis</keyword>
<dbReference type="SMART" id="SM00861">
    <property type="entry name" value="Transket_pyr"/>
    <property type="match status" value="1"/>
</dbReference>
<dbReference type="GO" id="GO:0008661">
    <property type="term" value="F:1-deoxy-D-xylulose-5-phosphate synthase activity"/>
    <property type="evidence" value="ECO:0007669"/>
    <property type="project" value="UniProtKB-EC"/>
</dbReference>
<dbReference type="InterPro" id="IPR029061">
    <property type="entry name" value="THDP-binding"/>
</dbReference>
<dbReference type="GO" id="GO:0005829">
    <property type="term" value="C:cytosol"/>
    <property type="evidence" value="ECO:0007669"/>
    <property type="project" value="TreeGrafter"/>
</dbReference>
<comment type="pathway">
    <text evidence="3">Metabolic intermediate biosynthesis; 1-deoxy-D-xylulose 5-phosphate biosynthesis; 1-deoxy-D-xylulose 5-phosphate from D-glyceraldehyde 3-phosphate and pyruvate: step 1/1.</text>
</comment>
<evidence type="ECO:0000256" key="8">
    <source>
        <dbReference type="ARBA" id="ARBA00022723"/>
    </source>
</evidence>
<dbReference type="Pfam" id="PF02780">
    <property type="entry name" value="Transketolase_C"/>
    <property type="match status" value="1"/>
</dbReference>
<dbReference type="InterPro" id="IPR049557">
    <property type="entry name" value="Transketolase_CS"/>
</dbReference>
<evidence type="ECO:0000256" key="12">
    <source>
        <dbReference type="ARBA" id="ARBA00023229"/>
    </source>
</evidence>
<evidence type="ECO:0000256" key="6">
    <source>
        <dbReference type="ARBA" id="ARBA00013150"/>
    </source>
</evidence>
<feature type="domain" description="Transketolase-like pyrimidine-binding" evidence="13">
    <location>
        <begin position="317"/>
        <end position="480"/>
    </location>
</feature>
<comment type="cofactor">
    <cofactor evidence="1">
        <name>Mg(2+)</name>
        <dbReference type="ChEBI" id="CHEBI:18420"/>
    </cofactor>
</comment>
<dbReference type="InterPro" id="IPR005475">
    <property type="entry name" value="Transketolase-like_Pyr-bd"/>
</dbReference>
<keyword evidence="12" id="KW-0414">Isoprene biosynthesis</keyword>
<evidence type="ECO:0000256" key="2">
    <source>
        <dbReference type="ARBA" id="ARBA00001964"/>
    </source>
</evidence>
<dbReference type="InterPro" id="IPR009014">
    <property type="entry name" value="Transketo_C/PFOR_II"/>
</dbReference>
<dbReference type="EMBL" id="CAFAAB010000016">
    <property type="protein sequence ID" value="CAB4776958.1"/>
    <property type="molecule type" value="Genomic_DNA"/>
</dbReference>
<dbReference type="SUPFAM" id="SSF52518">
    <property type="entry name" value="Thiamin diphosphate-binding fold (THDP-binding)"/>
    <property type="match status" value="2"/>
</dbReference>
<evidence type="ECO:0000256" key="4">
    <source>
        <dbReference type="ARBA" id="ARBA00011081"/>
    </source>
</evidence>
<comment type="similarity">
    <text evidence="4">Belongs to the transketolase family. DXPS subfamily.</text>
</comment>
<organism evidence="14">
    <name type="scientific">freshwater metagenome</name>
    <dbReference type="NCBI Taxonomy" id="449393"/>
    <lineage>
        <taxon>unclassified sequences</taxon>
        <taxon>metagenomes</taxon>
        <taxon>ecological metagenomes</taxon>
    </lineage>
</organism>
<dbReference type="AlphaFoldDB" id="A0A6J6W1T2"/>
<dbReference type="UniPathway" id="UPA00064">
    <property type="reaction ID" value="UER00091"/>
</dbReference>
<dbReference type="HAMAP" id="MF_00315">
    <property type="entry name" value="DXP_synth"/>
    <property type="match status" value="1"/>
</dbReference>
<dbReference type="EC" id="2.2.1.7" evidence="6"/>
<dbReference type="GO" id="GO:0016114">
    <property type="term" value="P:terpenoid biosynthetic process"/>
    <property type="evidence" value="ECO:0007669"/>
    <property type="project" value="InterPro"/>
</dbReference>
<dbReference type="CDD" id="cd02007">
    <property type="entry name" value="TPP_DXS"/>
    <property type="match status" value="1"/>
</dbReference>
<dbReference type="InterPro" id="IPR005477">
    <property type="entry name" value="Dxylulose-5-P_synthase"/>
</dbReference>
<dbReference type="PROSITE" id="PS00801">
    <property type="entry name" value="TRANSKETOLASE_1"/>
    <property type="match status" value="1"/>
</dbReference>
<dbReference type="NCBIfam" id="TIGR00204">
    <property type="entry name" value="dxs"/>
    <property type="match status" value="1"/>
</dbReference>
<evidence type="ECO:0000256" key="5">
    <source>
        <dbReference type="ARBA" id="ARBA00011738"/>
    </source>
</evidence>
<evidence type="ECO:0000256" key="11">
    <source>
        <dbReference type="ARBA" id="ARBA00023052"/>
    </source>
</evidence>
<dbReference type="NCBIfam" id="NF003933">
    <property type="entry name" value="PRK05444.2-2"/>
    <property type="match status" value="1"/>
</dbReference>
<evidence type="ECO:0000256" key="7">
    <source>
        <dbReference type="ARBA" id="ARBA00022679"/>
    </source>
</evidence>
<dbReference type="Gene3D" id="3.40.50.920">
    <property type="match status" value="1"/>
</dbReference>
<keyword evidence="9" id="KW-0460">Magnesium</keyword>
<evidence type="ECO:0000313" key="14">
    <source>
        <dbReference type="EMBL" id="CAB4776958.1"/>
    </source>
</evidence>
<dbReference type="PANTHER" id="PTHR43322">
    <property type="entry name" value="1-D-DEOXYXYLULOSE 5-PHOSPHATE SYNTHASE-RELATED"/>
    <property type="match status" value="1"/>
</dbReference>
<proteinExistence type="inferred from homology"/>
<dbReference type="CDD" id="cd07033">
    <property type="entry name" value="TPP_PYR_DXS_TK_like"/>
    <property type="match status" value="1"/>
</dbReference>
<accession>A0A6J6W1T2</accession>
<dbReference type="GO" id="GO:0019288">
    <property type="term" value="P:isopentenyl diphosphate biosynthetic process, methylerythritol 4-phosphate pathway"/>
    <property type="evidence" value="ECO:0007669"/>
    <property type="project" value="TreeGrafter"/>
</dbReference>
<evidence type="ECO:0000256" key="10">
    <source>
        <dbReference type="ARBA" id="ARBA00022977"/>
    </source>
</evidence>
<dbReference type="Pfam" id="PF02779">
    <property type="entry name" value="Transket_pyr"/>
    <property type="match status" value="1"/>
</dbReference>
<dbReference type="Pfam" id="PF13292">
    <property type="entry name" value="DXP_synthase_N"/>
    <property type="match status" value="1"/>
</dbReference>
<evidence type="ECO:0000259" key="13">
    <source>
        <dbReference type="SMART" id="SM00861"/>
    </source>
</evidence>
<dbReference type="InterPro" id="IPR033248">
    <property type="entry name" value="Transketolase_C"/>
</dbReference>
<evidence type="ECO:0000256" key="1">
    <source>
        <dbReference type="ARBA" id="ARBA00001946"/>
    </source>
</evidence>
<keyword evidence="7" id="KW-0808">Transferase</keyword>
<dbReference type="GO" id="GO:0009228">
    <property type="term" value="P:thiamine biosynthetic process"/>
    <property type="evidence" value="ECO:0007669"/>
    <property type="project" value="UniProtKB-KW"/>
</dbReference>
<protein>
    <recommendedName>
        <fullName evidence="6">1-deoxy-D-xylulose-5-phosphate synthase</fullName>
        <ecNumber evidence="6">2.2.1.7</ecNumber>
    </recommendedName>
</protein>
<dbReference type="PANTHER" id="PTHR43322:SF5">
    <property type="entry name" value="1-DEOXY-D-XYLULOSE-5-PHOSPHATE SYNTHASE, CHLOROPLASTIC"/>
    <property type="match status" value="1"/>
</dbReference>
<gene>
    <name evidence="14" type="ORF">UFOPK2958_00257</name>
</gene>
<comment type="subunit">
    <text evidence="5">Homodimer.</text>
</comment>